<keyword evidence="8" id="KW-0966">Cell projection</keyword>
<comment type="similarity">
    <text evidence="2 7">Belongs to the FlgH family.</text>
</comment>
<keyword evidence="4 7" id="KW-0472">Membrane</keyword>
<keyword evidence="6 7" id="KW-0998">Cell outer membrane</keyword>
<dbReference type="EMBL" id="LRRD01000015">
    <property type="protein sequence ID" value="KXW58368.1"/>
    <property type="molecule type" value="Genomic_DNA"/>
</dbReference>
<dbReference type="Pfam" id="PF02107">
    <property type="entry name" value="FlgH"/>
    <property type="match status" value="1"/>
</dbReference>
<dbReference type="InterPro" id="IPR000527">
    <property type="entry name" value="Flag_Lring"/>
</dbReference>
<gene>
    <name evidence="7 8" type="primary">flgH</name>
    <name evidence="8" type="ORF">FEMY_10570</name>
</gene>
<dbReference type="PROSITE" id="PS51257">
    <property type="entry name" value="PROKAR_LIPOPROTEIN"/>
    <property type="match status" value="1"/>
</dbReference>
<dbReference type="Proteomes" id="UP000075653">
    <property type="component" value="Unassembled WGS sequence"/>
</dbReference>
<dbReference type="PRINTS" id="PR01008">
    <property type="entry name" value="FLGLRINGFLGH"/>
</dbReference>
<evidence type="ECO:0000256" key="7">
    <source>
        <dbReference type="HAMAP-Rule" id="MF_00415"/>
    </source>
</evidence>
<evidence type="ECO:0000256" key="4">
    <source>
        <dbReference type="ARBA" id="ARBA00023136"/>
    </source>
</evidence>
<dbReference type="GO" id="GO:0071973">
    <property type="term" value="P:bacterial-type flagellum-dependent cell motility"/>
    <property type="evidence" value="ECO:0007669"/>
    <property type="project" value="InterPro"/>
</dbReference>
<dbReference type="RefSeq" id="WP_062187893.1">
    <property type="nucleotide sequence ID" value="NZ_CP070327.1"/>
</dbReference>
<dbReference type="PANTHER" id="PTHR34933:SF1">
    <property type="entry name" value="FLAGELLAR L-RING PROTEIN"/>
    <property type="match status" value="1"/>
</dbReference>
<evidence type="ECO:0000313" key="8">
    <source>
        <dbReference type="EMBL" id="KXW58368.1"/>
    </source>
</evidence>
<accession>A0A8F3DS11</accession>
<keyword evidence="5 7" id="KW-0975">Bacterial flagellum</keyword>
<dbReference type="AlphaFoldDB" id="A0A149VYW2"/>
<evidence type="ECO:0000256" key="2">
    <source>
        <dbReference type="ARBA" id="ARBA00006929"/>
    </source>
</evidence>
<dbReference type="GO" id="GO:0009427">
    <property type="term" value="C:bacterial-type flagellum basal body, distal rod, L ring"/>
    <property type="evidence" value="ECO:0007669"/>
    <property type="project" value="InterPro"/>
</dbReference>
<evidence type="ECO:0000256" key="1">
    <source>
        <dbReference type="ARBA" id="ARBA00002591"/>
    </source>
</evidence>
<keyword evidence="3 7" id="KW-0732">Signal</keyword>
<dbReference type="HAMAP" id="MF_00415">
    <property type="entry name" value="FlgH"/>
    <property type="match status" value="1"/>
</dbReference>
<keyword evidence="8" id="KW-0282">Flagellum</keyword>
<dbReference type="GO" id="GO:0003774">
    <property type="term" value="F:cytoskeletal motor activity"/>
    <property type="evidence" value="ECO:0007669"/>
    <property type="project" value="InterPro"/>
</dbReference>
<evidence type="ECO:0000256" key="6">
    <source>
        <dbReference type="ARBA" id="ARBA00023237"/>
    </source>
</evidence>
<keyword evidence="8" id="KW-0969">Cilium</keyword>
<name>A0A149VYW2_9PROT</name>
<evidence type="ECO:0000313" key="9">
    <source>
        <dbReference type="Proteomes" id="UP000075653"/>
    </source>
</evidence>
<keyword evidence="9" id="KW-1185">Reference proteome</keyword>
<comment type="caution">
    <text evidence="8">The sequence shown here is derived from an EMBL/GenBank/DDBJ whole genome shotgun (WGS) entry which is preliminary data.</text>
</comment>
<evidence type="ECO:0000256" key="3">
    <source>
        <dbReference type="ARBA" id="ARBA00022729"/>
    </source>
</evidence>
<dbReference type="PATRIC" id="fig|1789004.3.peg.1071"/>
<reference evidence="8 9" key="1">
    <citation type="submission" date="2016-01" db="EMBL/GenBank/DDBJ databases">
        <title>Genome sequence of the acidophilic iron oxidising Ferrovum strain Z-31.</title>
        <authorList>
            <person name="Poehlein A."/>
            <person name="Ullrich S.R."/>
            <person name="Schloemann M."/>
            <person name="Muehling M."/>
            <person name="Daniel R."/>
        </authorList>
    </citation>
    <scope>NUCLEOTIDE SEQUENCE [LARGE SCALE GENOMIC DNA]</scope>
    <source>
        <strain evidence="8 9">Z-31</strain>
    </source>
</reference>
<accession>A0A149VYW2</accession>
<organism evidence="8 9">
    <name type="scientific">Ferrovum myxofaciens</name>
    <dbReference type="NCBI Taxonomy" id="416213"/>
    <lineage>
        <taxon>Bacteria</taxon>
        <taxon>Pseudomonadati</taxon>
        <taxon>Pseudomonadota</taxon>
        <taxon>Betaproteobacteria</taxon>
        <taxon>Ferrovales</taxon>
        <taxon>Ferrovaceae</taxon>
        <taxon>Ferrovum</taxon>
    </lineage>
</organism>
<dbReference type="GO" id="GO:0009279">
    <property type="term" value="C:cell outer membrane"/>
    <property type="evidence" value="ECO:0007669"/>
    <property type="project" value="UniProtKB-SubCell"/>
</dbReference>
<comment type="subcellular location">
    <subcellularLocation>
        <location evidence="7">Cell outer membrane</location>
        <topology evidence="7">Lipid-anchor</topology>
    </subcellularLocation>
    <subcellularLocation>
        <location evidence="7">Bacterial flagellum basal body</location>
    </subcellularLocation>
</comment>
<comment type="function">
    <text evidence="1 7">Assembles around the rod to form the L-ring and probably protects the motor/basal body from shearing forces during rotation.</text>
</comment>
<keyword evidence="7" id="KW-0449">Lipoprotein</keyword>
<dbReference type="STRING" id="1789004.FEMY_10570"/>
<evidence type="ECO:0000256" key="5">
    <source>
        <dbReference type="ARBA" id="ARBA00023143"/>
    </source>
</evidence>
<dbReference type="PANTHER" id="PTHR34933">
    <property type="entry name" value="FLAGELLAR L-RING PROTEIN"/>
    <property type="match status" value="1"/>
</dbReference>
<comment type="subunit">
    <text evidence="7">The basal body constitutes a major portion of the flagellar organelle and consists of four rings (L,P,S, and M) mounted on a central rod.</text>
</comment>
<proteinExistence type="inferred from homology"/>
<sequence>MRPCYQRCVVLFLLVALGGCTATPSTHITNPLTARPLDLYKTIPPDTGGIYQVGYGQHPLFEDVRARNLGDTIQILLQESSNATEADGNSLIHAGSISSTTPAIIGAVTGQHILDGITSNSSSSNKLTNTNNNNGNNFLSGSITATVIEVLPNGNLKVSGEKLVSVNQTDQYIRISGVINPVYVQYNNTIPSTQVADAQIEYRGGNTNIDNAAIKSMLGHFFLSSVPF</sequence>
<protein>
    <recommendedName>
        <fullName evidence="7">Flagellar L-ring protein</fullName>
    </recommendedName>
    <alternativeName>
        <fullName evidence="7">Basal body L-ring protein</fullName>
    </alternativeName>
</protein>